<feature type="transmembrane region" description="Helical" evidence="1">
    <location>
        <begin position="45"/>
        <end position="62"/>
    </location>
</feature>
<sequence length="173" mass="19255">MLFRHSVLRALFGLVPMMMGVWALSMLLASAMLGRPADWDVLSSLPLPLVAGSVGFGVGARLQRSRPTWIRVSSFGIELAQRGDPIIIPWSNITAARVRRRWIFAVLEVTPADLYAVTAVLPSRYLPRVHHKRGVPMFRIEVGMIRPGLRDLRAALVWYQQTPENCVSGQAAI</sequence>
<dbReference type="AlphaFoldDB" id="A0A0X3VA85"/>
<comment type="caution">
    <text evidence="2">The sequence shown here is derived from an EMBL/GenBank/DDBJ whole genome shotgun (WGS) entry which is preliminary data.</text>
</comment>
<name>A0A0X3VA85_9ACTN</name>
<keyword evidence="1" id="KW-1133">Transmembrane helix</keyword>
<dbReference type="Proteomes" id="UP000053244">
    <property type="component" value="Unassembled WGS sequence"/>
</dbReference>
<keyword evidence="1" id="KW-0472">Membrane</keyword>
<gene>
    <name evidence="2" type="ORF">ADL15_07665</name>
</gene>
<keyword evidence="3" id="KW-1185">Reference proteome</keyword>
<proteinExistence type="predicted"/>
<evidence type="ECO:0000313" key="3">
    <source>
        <dbReference type="Proteomes" id="UP000053244"/>
    </source>
</evidence>
<organism evidence="2 3">
    <name type="scientific">Actinoplanes awajinensis subsp. mycoplanecinus</name>
    <dbReference type="NCBI Taxonomy" id="135947"/>
    <lineage>
        <taxon>Bacteria</taxon>
        <taxon>Bacillati</taxon>
        <taxon>Actinomycetota</taxon>
        <taxon>Actinomycetes</taxon>
        <taxon>Micromonosporales</taxon>
        <taxon>Micromonosporaceae</taxon>
        <taxon>Actinoplanes</taxon>
    </lineage>
</organism>
<protein>
    <submittedName>
        <fullName evidence="2">Uncharacterized protein</fullName>
    </submittedName>
</protein>
<reference evidence="2 3" key="1">
    <citation type="submission" date="2015-10" db="EMBL/GenBank/DDBJ databases">
        <authorList>
            <person name="Gilbert D.G."/>
        </authorList>
    </citation>
    <scope>NUCLEOTIDE SEQUENCE [LARGE SCALE GENOMIC DNA]</scope>
    <source>
        <strain evidence="2 3">NRRL B-16712</strain>
    </source>
</reference>
<evidence type="ECO:0000256" key="1">
    <source>
        <dbReference type="SAM" id="Phobius"/>
    </source>
</evidence>
<keyword evidence="1" id="KW-0812">Transmembrane</keyword>
<accession>A0A0X3VA85</accession>
<dbReference type="EMBL" id="LLZH01000032">
    <property type="protein sequence ID" value="KUL40196.1"/>
    <property type="molecule type" value="Genomic_DNA"/>
</dbReference>
<evidence type="ECO:0000313" key="2">
    <source>
        <dbReference type="EMBL" id="KUL40196.1"/>
    </source>
</evidence>
<feature type="transmembrane region" description="Helical" evidence="1">
    <location>
        <begin position="12"/>
        <end position="33"/>
    </location>
</feature>